<dbReference type="GO" id="GO:0051082">
    <property type="term" value="F:unfolded protein binding"/>
    <property type="evidence" value="ECO:0007669"/>
    <property type="project" value="TreeGrafter"/>
</dbReference>
<dbReference type="AlphaFoldDB" id="A0A0V1HRD9"/>
<evidence type="ECO:0000256" key="4">
    <source>
        <dbReference type="RuleBase" id="RU003616"/>
    </source>
</evidence>
<dbReference type="Pfam" id="PF00011">
    <property type="entry name" value="HSP20"/>
    <property type="match status" value="1"/>
</dbReference>
<keyword evidence="7" id="KW-1185">Reference proteome</keyword>
<dbReference type="SUPFAM" id="SSF49764">
    <property type="entry name" value="HSP20-like chaperones"/>
    <property type="match status" value="1"/>
</dbReference>
<dbReference type="InterPro" id="IPR002068">
    <property type="entry name" value="A-crystallin/Hsp20_dom"/>
</dbReference>
<evidence type="ECO:0000313" key="6">
    <source>
        <dbReference type="EMBL" id="KRZ13097.1"/>
    </source>
</evidence>
<accession>A0A0V1HRD9</accession>
<dbReference type="OrthoDB" id="1431247at2759"/>
<dbReference type="GO" id="GO:0005737">
    <property type="term" value="C:cytoplasm"/>
    <property type="evidence" value="ECO:0007669"/>
    <property type="project" value="TreeGrafter"/>
</dbReference>
<protein>
    <submittedName>
        <fullName evidence="6">Heat shock protein beta-1</fullName>
    </submittedName>
</protein>
<evidence type="ECO:0000256" key="1">
    <source>
        <dbReference type="ARBA" id="ARBA00023016"/>
    </source>
</evidence>
<dbReference type="InterPro" id="IPR008978">
    <property type="entry name" value="HSP20-like_chaperone"/>
</dbReference>
<dbReference type="PRINTS" id="PR00299">
    <property type="entry name" value="ACRYSTALLIN"/>
</dbReference>
<evidence type="ECO:0000313" key="7">
    <source>
        <dbReference type="Proteomes" id="UP000055024"/>
    </source>
</evidence>
<proteinExistence type="inferred from homology"/>
<dbReference type="EMBL" id="JYDP01000035">
    <property type="protein sequence ID" value="KRZ13097.1"/>
    <property type="molecule type" value="Genomic_DNA"/>
</dbReference>
<organism evidence="6 7">
    <name type="scientific">Trichinella zimbabwensis</name>
    <dbReference type="NCBI Taxonomy" id="268475"/>
    <lineage>
        <taxon>Eukaryota</taxon>
        <taxon>Metazoa</taxon>
        <taxon>Ecdysozoa</taxon>
        <taxon>Nematoda</taxon>
        <taxon>Enoplea</taxon>
        <taxon>Dorylaimia</taxon>
        <taxon>Trichinellida</taxon>
        <taxon>Trichinellidae</taxon>
        <taxon>Trichinella</taxon>
    </lineage>
</organism>
<reference evidence="6 7" key="1">
    <citation type="submission" date="2015-01" db="EMBL/GenBank/DDBJ databases">
        <title>Evolution of Trichinella species and genotypes.</title>
        <authorList>
            <person name="Korhonen P.K."/>
            <person name="Edoardo P."/>
            <person name="Giuseppe L.R."/>
            <person name="Gasser R.B."/>
        </authorList>
    </citation>
    <scope>NUCLEOTIDE SEQUENCE [LARGE SCALE GENOMIC DNA]</scope>
    <source>
        <strain evidence="6">ISS1029</strain>
    </source>
</reference>
<evidence type="ECO:0000256" key="3">
    <source>
        <dbReference type="PROSITE-ProRule" id="PRU00285"/>
    </source>
</evidence>
<evidence type="ECO:0000259" key="5">
    <source>
        <dbReference type="PROSITE" id="PS01031"/>
    </source>
</evidence>
<feature type="domain" description="SHSP" evidence="5">
    <location>
        <begin position="54"/>
        <end position="162"/>
    </location>
</feature>
<feature type="binding site" evidence="2">
    <location>
        <position position="103"/>
    </location>
    <ligand>
        <name>Zn(2+)</name>
        <dbReference type="ChEBI" id="CHEBI:29105"/>
        <label>1</label>
    </ligand>
</feature>
<dbReference type="PANTHER" id="PTHR45640:SF13">
    <property type="entry name" value="HEAT SHOCK PROTEIN 22-RELATED"/>
    <property type="match status" value="1"/>
</dbReference>
<dbReference type="PROSITE" id="PS01031">
    <property type="entry name" value="SHSP"/>
    <property type="match status" value="1"/>
</dbReference>
<keyword evidence="2" id="KW-0862">Zinc</keyword>
<dbReference type="GO" id="GO:0042026">
    <property type="term" value="P:protein refolding"/>
    <property type="evidence" value="ECO:0007669"/>
    <property type="project" value="TreeGrafter"/>
</dbReference>
<dbReference type="Gene3D" id="2.60.40.790">
    <property type="match status" value="1"/>
</dbReference>
<keyword evidence="2" id="KW-0479">Metal-binding</keyword>
<feature type="non-terminal residue" evidence="6">
    <location>
        <position position="1"/>
    </location>
</feature>
<sequence>LQSFAIVAFSEFGLCALHFAEMALTAWYNPWVDDPLWPSARPARFFEDLSRMIRSFDDMYRGMPAQMNMPMNELSMCGNASEPEELTVKTTDNRLVITGRHEEKQDEHGFVKREFSRSYYLPQGVKPEQFVSNLSPDGKLIITAPKQAIEGSNERKIPITAAPAGQKG</sequence>
<feature type="binding site" evidence="2">
    <location>
        <position position="101"/>
    </location>
    <ligand>
        <name>Zn(2+)</name>
        <dbReference type="ChEBI" id="CHEBI:29105"/>
        <label>1</label>
    </ligand>
</feature>
<gene>
    <name evidence="6" type="primary">HSPB1</name>
    <name evidence="6" type="ORF">T11_14622</name>
</gene>
<keyword evidence="1 6" id="KW-0346">Stress response</keyword>
<comment type="similarity">
    <text evidence="3 4">Belongs to the small heat shock protein (HSP20) family.</text>
</comment>
<dbReference type="Proteomes" id="UP000055024">
    <property type="component" value="Unassembled WGS sequence"/>
</dbReference>
<feature type="binding site" evidence="2">
    <location>
        <position position="108"/>
    </location>
    <ligand>
        <name>Zn(2+)</name>
        <dbReference type="ChEBI" id="CHEBI:29105"/>
        <label>1</label>
    </ligand>
</feature>
<dbReference type="GO" id="GO:0009408">
    <property type="term" value="P:response to heat"/>
    <property type="evidence" value="ECO:0007669"/>
    <property type="project" value="TreeGrafter"/>
</dbReference>
<dbReference type="PANTHER" id="PTHR45640">
    <property type="entry name" value="HEAT SHOCK PROTEIN HSP-12.2-RELATED"/>
    <property type="match status" value="1"/>
</dbReference>
<comment type="caution">
    <text evidence="6">The sequence shown here is derived from an EMBL/GenBank/DDBJ whole genome shotgun (WGS) entry which is preliminary data.</text>
</comment>
<name>A0A0V1HRD9_9BILA</name>
<evidence type="ECO:0000256" key="2">
    <source>
        <dbReference type="PIRSR" id="PIRSR036514-1"/>
    </source>
</evidence>
<dbReference type="InterPro" id="IPR001436">
    <property type="entry name" value="Alpha-crystallin/sHSP_animal"/>
</dbReference>
<dbReference type="STRING" id="268475.A0A0V1HRD9"/>
<dbReference type="GO" id="GO:0005634">
    <property type="term" value="C:nucleus"/>
    <property type="evidence" value="ECO:0007669"/>
    <property type="project" value="TreeGrafter"/>
</dbReference>
<dbReference type="GO" id="GO:0046872">
    <property type="term" value="F:metal ion binding"/>
    <property type="evidence" value="ECO:0007669"/>
    <property type="project" value="UniProtKB-KW"/>
</dbReference>
<dbReference type="CDD" id="cd06526">
    <property type="entry name" value="metazoan_ACD"/>
    <property type="match status" value="1"/>
</dbReference>